<dbReference type="Proteomes" id="UP000036367">
    <property type="component" value="Unassembled WGS sequence"/>
</dbReference>
<evidence type="ECO:0000313" key="1">
    <source>
        <dbReference type="EMBL" id="KLU06504.1"/>
    </source>
</evidence>
<proteinExistence type="predicted"/>
<reference evidence="1" key="1">
    <citation type="submission" date="2015-05" db="EMBL/GenBank/DDBJ databases">
        <title>Permanent draft genome of Rhodopirellula islandicus K833.</title>
        <authorList>
            <person name="Kizina J."/>
            <person name="Richter M."/>
            <person name="Glockner F.O."/>
            <person name="Harder J."/>
        </authorList>
    </citation>
    <scope>NUCLEOTIDE SEQUENCE [LARGE SCALE GENOMIC DNA]</scope>
    <source>
        <strain evidence="1">K833</strain>
    </source>
</reference>
<gene>
    <name evidence="1" type="ORF">RISK_001715</name>
</gene>
<dbReference type="PATRIC" id="fig|595434.4.peg.1634"/>
<accession>A0A0J1ELU8</accession>
<dbReference type="EMBL" id="LECT01000015">
    <property type="protein sequence ID" value="KLU06504.1"/>
    <property type="molecule type" value="Genomic_DNA"/>
</dbReference>
<sequence length="71" mass="8175">MEDNRFRGGSCRLVWRPLASRFNDRLDHRSLTLRPGAKAEQPANRSKQMGQIVLAGRLLLCHVPPIDYFLE</sequence>
<organism evidence="1 2">
    <name type="scientific">Rhodopirellula islandica</name>
    <dbReference type="NCBI Taxonomy" id="595434"/>
    <lineage>
        <taxon>Bacteria</taxon>
        <taxon>Pseudomonadati</taxon>
        <taxon>Planctomycetota</taxon>
        <taxon>Planctomycetia</taxon>
        <taxon>Pirellulales</taxon>
        <taxon>Pirellulaceae</taxon>
        <taxon>Rhodopirellula</taxon>
    </lineage>
</organism>
<dbReference type="AlphaFoldDB" id="A0A0J1ELU8"/>
<evidence type="ECO:0000313" key="2">
    <source>
        <dbReference type="Proteomes" id="UP000036367"/>
    </source>
</evidence>
<protein>
    <submittedName>
        <fullName evidence="1">Uncharacterized protein</fullName>
    </submittedName>
</protein>
<dbReference type="RefSeq" id="WP_047813524.1">
    <property type="nucleotide sequence ID" value="NZ_LECT01000015.1"/>
</dbReference>
<dbReference type="STRING" id="595434.RISK_001715"/>
<keyword evidence="2" id="KW-1185">Reference proteome</keyword>
<name>A0A0J1ELU8_RHOIS</name>
<comment type="caution">
    <text evidence="1">The sequence shown here is derived from an EMBL/GenBank/DDBJ whole genome shotgun (WGS) entry which is preliminary data.</text>
</comment>